<proteinExistence type="inferred from homology"/>
<protein>
    <submittedName>
        <fullName evidence="6">LemA family protein</fullName>
    </submittedName>
</protein>
<dbReference type="EMBL" id="CP060714">
    <property type="protein sequence ID" value="QNN57163.1"/>
    <property type="molecule type" value="Genomic_DNA"/>
</dbReference>
<dbReference type="Gene3D" id="1.20.1440.20">
    <property type="entry name" value="LemA-like domain"/>
    <property type="match status" value="1"/>
</dbReference>
<gene>
    <name evidence="6" type="ORF">H9K76_22315</name>
</gene>
<dbReference type="PANTHER" id="PTHR34478">
    <property type="entry name" value="PROTEIN LEMA"/>
    <property type="match status" value="1"/>
</dbReference>
<evidence type="ECO:0000313" key="7">
    <source>
        <dbReference type="Proteomes" id="UP000515811"/>
    </source>
</evidence>
<evidence type="ECO:0000256" key="4">
    <source>
        <dbReference type="ARBA" id="ARBA00022989"/>
    </source>
</evidence>
<dbReference type="PANTHER" id="PTHR34478:SF1">
    <property type="entry name" value="PROTEIN LEMA"/>
    <property type="match status" value="1"/>
</dbReference>
<reference evidence="6 7" key="1">
    <citation type="submission" date="2020-08" db="EMBL/GenBank/DDBJ databases">
        <title>Genome sequence of Diaphorobacter ruginosibacter DSM 27467T.</title>
        <authorList>
            <person name="Hyun D.-W."/>
            <person name="Bae J.-W."/>
        </authorList>
    </citation>
    <scope>NUCLEOTIDE SEQUENCE [LARGE SCALE GENOMIC DNA]</scope>
    <source>
        <strain evidence="6 7">DSM 27467</strain>
    </source>
</reference>
<dbReference type="InterPro" id="IPR007156">
    <property type="entry name" value="MamQ_LemA"/>
</dbReference>
<dbReference type="KEGG" id="drg:H9K76_22315"/>
<dbReference type="Pfam" id="PF04011">
    <property type="entry name" value="LemA"/>
    <property type="match status" value="1"/>
</dbReference>
<evidence type="ECO:0000256" key="5">
    <source>
        <dbReference type="ARBA" id="ARBA00023136"/>
    </source>
</evidence>
<dbReference type="Proteomes" id="UP000515811">
    <property type="component" value="Chromosome"/>
</dbReference>
<dbReference type="SUPFAM" id="SSF140478">
    <property type="entry name" value="LemA-like"/>
    <property type="match status" value="1"/>
</dbReference>
<comment type="similarity">
    <text evidence="2">Belongs to the LemA family.</text>
</comment>
<keyword evidence="4" id="KW-1133">Transmembrane helix</keyword>
<comment type="subcellular location">
    <subcellularLocation>
        <location evidence="1">Membrane</location>
        <topology evidence="1">Single-pass membrane protein</topology>
    </subcellularLocation>
</comment>
<dbReference type="InterPro" id="IPR023353">
    <property type="entry name" value="LemA-like_dom_sf"/>
</dbReference>
<keyword evidence="7" id="KW-1185">Reference proteome</keyword>
<keyword evidence="3" id="KW-0812">Transmembrane</keyword>
<organism evidence="6 7">
    <name type="scientific">Diaphorobacter ruginosibacter</name>
    <dbReference type="NCBI Taxonomy" id="1715720"/>
    <lineage>
        <taxon>Bacteria</taxon>
        <taxon>Pseudomonadati</taxon>
        <taxon>Pseudomonadota</taxon>
        <taxon>Betaproteobacteria</taxon>
        <taxon>Burkholderiales</taxon>
        <taxon>Comamonadaceae</taxon>
        <taxon>Diaphorobacter</taxon>
    </lineage>
</organism>
<dbReference type="GO" id="GO:0016020">
    <property type="term" value="C:membrane"/>
    <property type="evidence" value="ECO:0007669"/>
    <property type="project" value="UniProtKB-SubCell"/>
</dbReference>
<sequence length="184" mass="20000">MFLTGWLIVLAVLLFWAVGAYNRLMRLRSSAIQAFGALDAELLRRTALLAEYDATVTGPRLPEDAQMHEALRASVTQYAASLAVMRARPLDASAGSALVAGGKVLDAAWQKLLESSPEPAREGEAVDAVQTLNSLIQRSEQQRSQIENATAQFNAAVDHYNQAVAQFPANLLAWVFGFKQAQTL</sequence>
<dbReference type="RefSeq" id="WP_187597428.1">
    <property type="nucleotide sequence ID" value="NZ_CP060714.1"/>
</dbReference>
<evidence type="ECO:0000256" key="2">
    <source>
        <dbReference type="ARBA" id="ARBA00008854"/>
    </source>
</evidence>
<evidence type="ECO:0000256" key="3">
    <source>
        <dbReference type="ARBA" id="ARBA00022692"/>
    </source>
</evidence>
<evidence type="ECO:0000313" key="6">
    <source>
        <dbReference type="EMBL" id="QNN57163.1"/>
    </source>
</evidence>
<accession>A0A7G9RNI8</accession>
<evidence type="ECO:0000256" key="1">
    <source>
        <dbReference type="ARBA" id="ARBA00004167"/>
    </source>
</evidence>
<name>A0A7G9RNI8_9BURK</name>
<keyword evidence="5" id="KW-0472">Membrane</keyword>
<dbReference type="AlphaFoldDB" id="A0A7G9RNI8"/>